<accession>A0A7C8PNR8</accession>
<dbReference type="HAMAP" id="MF_01310">
    <property type="entry name" value="Ribosomal_uS11"/>
    <property type="match status" value="1"/>
</dbReference>
<evidence type="ECO:0000313" key="8">
    <source>
        <dbReference type="Proteomes" id="UP000475325"/>
    </source>
</evidence>
<feature type="signal peptide" evidence="4">
    <location>
        <begin position="1"/>
        <end position="19"/>
    </location>
</feature>
<dbReference type="OrthoDB" id="1654884at2759"/>
<keyword evidence="2" id="KW-0689">Ribosomal protein</keyword>
<evidence type="ECO:0000256" key="4">
    <source>
        <dbReference type="SAM" id="SignalP"/>
    </source>
</evidence>
<proteinExistence type="inferred from homology"/>
<name>A0A7C8PNR8_ORBOL</name>
<gene>
    <name evidence="6" type="ORF">EYR41_003788</name>
    <name evidence="5" type="ORF">TWF102_008823</name>
</gene>
<dbReference type="EMBL" id="WIQW01000057">
    <property type="protein sequence ID" value="KAF3091269.1"/>
    <property type="molecule type" value="Genomic_DNA"/>
</dbReference>
<dbReference type="Proteomes" id="UP000475325">
    <property type="component" value="Unassembled WGS sequence"/>
</dbReference>
<organism evidence="6 7">
    <name type="scientific">Orbilia oligospora</name>
    <name type="common">Nematode-trapping fungus</name>
    <name type="synonym">Arthrobotrys oligospora</name>
    <dbReference type="NCBI Taxonomy" id="2813651"/>
    <lineage>
        <taxon>Eukaryota</taxon>
        <taxon>Fungi</taxon>
        <taxon>Dikarya</taxon>
        <taxon>Ascomycota</taxon>
        <taxon>Pezizomycotina</taxon>
        <taxon>Orbiliomycetes</taxon>
        <taxon>Orbiliales</taxon>
        <taxon>Orbiliaceae</taxon>
        <taxon>Orbilia</taxon>
    </lineage>
</organism>
<dbReference type="SUPFAM" id="SSF53137">
    <property type="entry name" value="Translational machinery components"/>
    <property type="match status" value="1"/>
</dbReference>
<sequence length="259" mass="28396">MTMASSKSIPLLLLRSARATTPSSISSTICPSCRSSLASRLVTPSVSLRRHYADDQSFRSGKLMDIFSNSRASAPTPAPIEPSSIIPGRQSSGLIFGESKKTTGPPRLGKSAYRDIMSNQDLTEAPRYPKGATILDPWGQLFHLHVYSTKHNTHITFTDPKRNPIISSSTGILGFRKAGRHSYDAAYQLAAHVFQKIEDKGLIPKKVEVILRGFGVGREAVTKALLGKEGRYIKDVVVRVTDATRTKFGGTRSKNKRRL</sequence>
<dbReference type="InterPro" id="IPR036967">
    <property type="entry name" value="Ribosomal_uS11_sf"/>
</dbReference>
<reference evidence="6 7" key="1">
    <citation type="submission" date="2019-03" db="EMBL/GenBank/DDBJ databases">
        <title>Nematode-trapping fungi genome.</title>
        <authorList>
            <person name="Vidal-Diez De Ulzurrun G."/>
        </authorList>
    </citation>
    <scope>NUCLEOTIDE SEQUENCE [LARGE SCALE GENOMIC DNA]</scope>
    <source>
        <strain evidence="6 7">TWF154</strain>
    </source>
</reference>
<dbReference type="GO" id="GO:1990904">
    <property type="term" value="C:ribonucleoprotein complex"/>
    <property type="evidence" value="ECO:0007669"/>
    <property type="project" value="UniProtKB-KW"/>
</dbReference>
<dbReference type="AlphaFoldDB" id="A0A7C8PNR8"/>
<evidence type="ECO:0000256" key="2">
    <source>
        <dbReference type="ARBA" id="ARBA00022980"/>
    </source>
</evidence>
<protein>
    <submittedName>
        <fullName evidence="6">Uncharacterized protein</fullName>
    </submittedName>
</protein>
<reference evidence="5 8" key="2">
    <citation type="submission" date="2019-06" db="EMBL/GenBank/DDBJ databases">
        <authorList>
            <person name="Palmer J.M."/>
        </authorList>
    </citation>
    <scope>NUCLEOTIDE SEQUENCE [LARGE SCALE GENOMIC DNA]</scope>
    <source>
        <strain evidence="5 8">TWF102</strain>
    </source>
</reference>
<evidence type="ECO:0000313" key="6">
    <source>
        <dbReference type="EMBL" id="TGJ71858.1"/>
    </source>
</evidence>
<evidence type="ECO:0000256" key="3">
    <source>
        <dbReference type="ARBA" id="ARBA00023274"/>
    </source>
</evidence>
<dbReference type="GO" id="GO:0005840">
    <property type="term" value="C:ribosome"/>
    <property type="evidence" value="ECO:0007669"/>
    <property type="project" value="UniProtKB-KW"/>
</dbReference>
<keyword evidence="4" id="KW-0732">Signal</keyword>
<dbReference type="InterPro" id="IPR001971">
    <property type="entry name" value="Ribosomal_uS11"/>
</dbReference>
<comment type="similarity">
    <text evidence="1">Belongs to the universal ribosomal protein uS11 family.</text>
</comment>
<evidence type="ECO:0000256" key="1">
    <source>
        <dbReference type="ARBA" id="ARBA00006194"/>
    </source>
</evidence>
<evidence type="ECO:0000313" key="5">
    <source>
        <dbReference type="EMBL" id="KAF3091269.1"/>
    </source>
</evidence>
<dbReference type="Pfam" id="PF00411">
    <property type="entry name" value="Ribosomal_S11"/>
    <property type="match status" value="1"/>
</dbReference>
<evidence type="ECO:0000313" key="7">
    <source>
        <dbReference type="Proteomes" id="UP000297595"/>
    </source>
</evidence>
<dbReference type="GO" id="GO:0003735">
    <property type="term" value="F:structural constituent of ribosome"/>
    <property type="evidence" value="ECO:0007669"/>
    <property type="project" value="InterPro"/>
</dbReference>
<dbReference type="PANTHER" id="PTHR11759">
    <property type="entry name" value="40S RIBOSOMAL PROTEIN S14/30S RIBOSOMAL PROTEIN S11"/>
    <property type="match status" value="1"/>
</dbReference>
<dbReference type="Gene3D" id="3.30.420.80">
    <property type="entry name" value="Ribosomal protein S11"/>
    <property type="match status" value="1"/>
</dbReference>
<dbReference type="Proteomes" id="UP000297595">
    <property type="component" value="Unassembled WGS sequence"/>
</dbReference>
<dbReference type="EMBL" id="SOZJ01000002">
    <property type="protein sequence ID" value="TGJ71858.1"/>
    <property type="molecule type" value="Genomic_DNA"/>
</dbReference>
<feature type="chain" id="PRO_5040025465" evidence="4">
    <location>
        <begin position="20"/>
        <end position="259"/>
    </location>
</feature>
<keyword evidence="3" id="KW-0687">Ribonucleoprotein</keyword>
<dbReference type="GO" id="GO:0006412">
    <property type="term" value="P:translation"/>
    <property type="evidence" value="ECO:0007669"/>
    <property type="project" value="InterPro"/>
</dbReference>
<comment type="caution">
    <text evidence="6">The sequence shown here is derived from an EMBL/GenBank/DDBJ whole genome shotgun (WGS) entry which is preliminary data.</text>
</comment>